<dbReference type="Proteomes" id="UP001196509">
    <property type="component" value="Unassembled WGS sequence"/>
</dbReference>
<name>A0AAE2ZMA8_9HYPH</name>
<dbReference type="Gene3D" id="3.40.630.30">
    <property type="match status" value="1"/>
</dbReference>
<keyword evidence="3" id="KW-1185">Reference proteome</keyword>
<comment type="caution">
    <text evidence="2">The sequence shown here is derived from an EMBL/GenBank/DDBJ whole genome shotgun (WGS) entry which is preliminary data.</text>
</comment>
<accession>A0AAE2ZMA8</accession>
<dbReference type="EMBL" id="JAICBX010000003">
    <property type="protein sequence ID" value="MBW8639228.1"/>
    <property type="molecule type" value="Genomic_DNA"/>
</dbReference>
<dbReference type="InterPro" id="IPR016181">
    <property type="entry name" value="Acyl_CoA_acyltransferase"/>
</dbReference>
<dbReference type="RefSeq" id="WP_220229927.1">
    <property type="nucleotide sequence ID" value="NZ_JAICBX010000003.1"/>
</dbReference>
<dbReference type="InterPro" id="IPR054597">
    <property type="entry name" value="FeeM_cat"/>
</dbReference>
<gene>
    <name evidence="2" type="ORF">K1W69_18680</name>
</gene>
<organism evidence="2 3">
    <name type="scientific">Flavimaribacter sediminis</name>
    <dbReference type="NCBI Taxonomy" id="2865987"/>
    <lineage>
        <taxon>Bacteria</taxon>
        <taxon>Pseudomonadati</taxon>
        <taxon>Pseudomonadota</taxon>
        <taxon>Alphaproteobacteria</taxon>
        <taxon>Hyphomicrobiales</taxon>
        <taxon>Rhizobiaceae</taxon>
        <taxon>Flavimaribacter</taxon>
    </lineage>
</organism>
<evidence type="ECO:0000313" key="2">
    <source>
        <dbReference type="EMBL" id="MBW8639228.1"/>
    </source>
</evidence>
<dbReference type="Pfam" id="PF21926">
    <property type="entry name" value="FeeM"/>
    <property type="match status" value="1"/>
</dbReference>
<feature type="domain" description="N-acyl amino acid synthase FeeM catalytic core" evidence="1">
    <location>
        <begin position="34"/>
        <end position="193"/>
    </location>
</feature>
<reference evidence="2" key="1">
    <citation type="submission" date="2021-08" db="EMBL/GenBank/DDBJ databases">
        <title>Hoeflea bacterium WL0058 sp. nov., isolated from the sediment.</title>
        <authorList>
            <person name="Wang L."/>
            <person name="Zhang D."/>
        </authorList>
    </citation>
    <scope>NUCLEOTIDE SEQUENCE</scope>
    <source>
        <strain evidence="2">WL0058</strain>
    </source>
</reference>
<dbReference type="SUPFAM" id="SSF55729">
    <property type="entry name" value="Acyl-CoA N-acyltransferases (Nat)"/>
    <property type="match status" value="1"/>
</dbReference>
<dbReference type="AlphaFoldDB" id="A0AAE2ZMA8"/>
<protein>
    <recommendedName>
        <fullName evidence="1">N-acyl amino acid synthase FeeM catalytic core domain-containing protein</fullName>
    </recommendedName>
</protein>
<proteinExistence type="predicted"/>
<sequence>MDKTSKQSVFNEKLLGILDKVEYRRISYTEDFEDIARLRRKAFLAADIMPFLGDSAVDAYDFDPQAYVFGVYYDEELVSTVRIHHVTPDHRTSPARKAFPEVLDPLLDAGKTIIDPARLAADPAIVREIPAIPYLTLRIATMATDYFKVDHCLAFVKTTHEAFYTRVFEAYRLLQPQYNWNNYNVDAVLLSVNVPATLPRLYTRFPFFRSQLFEQKMMFAPHEEQEIPPLTIRPTAKYLRAA</sequence>
<evidence type="ECO:0000313" key="3">
    <source>
        <dbReference type="Proteomes" id="UP001196509"/>
    </source>
</evidence>
<evidence type="ECO:0000259" key="1">
    <source>
        <dbReference type="Pfam" id="PF21926"/>
    </source>
</evidence>